<feature type="zinc finger region" description="CHC2-type" evidence="12 14">
    <location>
        <begin position="50"/>
        <end position="74"/>
    </location>
</feature>
<dbReference type="NCBIfam" id="TIGR01391">
    <property type="entry name" value="dnaG"/>
    <property type="match status" value="1"/>
</dbReference>
<sequence>MVRFCGFVMQGNNAVTDNITLIRSKVRLIDIVSEKIKLTKRGGSHYVGLCPFHSEKTPSFSVNCDNNLFYCFGCGATGDVIQFVSDTEGLDFKQAMVSLAERYGVELIVSKSDEEAPDSLCNIMEKATIWLSGRLQESEVALKYMRSRGITEATIKRFRVGYVPSAGIKTYLLSIGISVERMRDVGLLSKGGQDCLYNRIVFPICNSIGKVISLGGRSLSPEHTPKYLNSAENALFKKRESMYGFHLAFGNAKKLGKMVVVEGYIDVLILSQMGVHNAVGLLGTAMTEYHLKSIWAIVPEIIVWMDGDYAGLKAAVKIANLAMGIMQFGQSVRFISGITGKDPYDVCMEKGADAVRSIIDNAKLLSEFIWEYELSNSGMGTKIVPEKCMMLENKLKEYVAKIQDHRVSKYYRNFFYQQVRELQRDRRKGTWLSVSGSTRFLNNGSATDRMRNVSLKVCAEDSYQTRVICTIAECPQLLDDASVFEQFADMDFNSHDRRILQQQIVDIKGADSIPSKQDLIQKLRARGGSLEKTLQGLLGASASMGFSLSSLGLTGEALEKLARQEWEKLMLFKQLAVIHEQIVRLKLEGRDEIANKLSEHAREIDDKLRGSWLC</sequence>
<keyword evidence="6 12" id="KW-0479">Metal-binding</keyword>
<evidence type="ECO:0000313" key="17">
    <source>
        <dbReference type="Proteomes" id="UP000500930"/>
    </source>
</evidence>
<dbReference type="HAMAP" id="MF_00974">
    <property type="entry name" value="DNA_primase_DnaG"/>
    <property type="match status" value="1"/>
</dbReference>
<evidence type="ECO:0000256" key="3">
    <source>
        <dbReference type="ARBA" id="ARBA00022679"/>
    </source>
</evidence>
<dbReference type="Gene3D" id="3.90.580.10">
    <property type="entry name" value="Zinc finger, CHC2-type domain"/>
    <property type="match status" value="1"/>
</dbReference>
<dbReference type="InterPro" id="IPR002694">
    <property type="entry name" value="Znf_CHC2"/>
</dbReference>
<dbReference type="AlphaFoldDB" id="A0A858PY51"/>
<dbReference type="CDD" id="cd03364">
    <property type="entry name" value="TOPRIM_DnaG_primases"/>
    <property type="match status" value="1"/>
</dbReference>
<reference evidence="16 17" key="1">
    <citation type="journal article" date="2020" name="Pathogens">
        <title>First Whole Genome Sequence of Anaplasma platys, an Obligate Intracellular Rickettsial Pathogen of Dogs.</title>
        <authorList>
            <person name="Llanes A."/>
            <person name="Rajeev S."/>
        </authorList>
    </citation>
    <scope>NUCLEOTIDE SEQUENCE [LARGE SCALE GENOMIC DNA]</scope>
    <source>
        <strain evidence="16 17">S3</strain>
    </source>
</reference>
<comment type="domain">
    <text evidence="12">Contains an N-terminal zinc-binding domain, a central core domain that contains the primase activity, and a C-terminal DnaB-binding domain.</text>
</comment>
<evidence type="ECO:0000256" key="5">
    <source>
        <dbReference type="ARBA" id="ARBA00022705"/>
    </source>
</evidence>
<evidence type="ECO:0000256" key="13">
    <source>
        <dbReference type="PIRNR" id="PIRNR002811"/>
    </source>
</evidence>
<gene>
    <name evidence="12 16" type="primary">dnaG</name>
    <name evidence="16" type="ORF">ANPL_02170</name>
</gene>
<evidence type="ECO:0000256" key="14">
    <source>
        <dbReference type="PIRSR" id="PIRSR002811-1"/>
    </source>
</evidence>
<dbReference type="GO" id="GO:0003677">
    <property type="term" value="F:DNA binding"/>
    <property type="evidence" value="ECO:0007669"/>
    <property type="project" value="UniProtKB-KW"/>
</dbReference>
<feature type="domain" description="Toprim" evidence="15">
    <location>
        <begin position="256"/>
        <end position="338"/>
    </location>
</feature>
<dbReference type="GO" id="GO:0006269">
    <property type="term" value="P:DNA replication, synthesis of primer"/>
    <property type="evidence" value="ECO:0007669"/>
    <property type="project" value="UniProtKB-UniRule"/>
</dbReference>
<evidence type="ECO:0000256" key="11">
    <source>
        <dbReference type="ARBA" id="ARBA00023163"/>
    </source>
</evidence>
<keyword evidence="8 12" id="KW-0862">Zinc</keyword>
<evidence type="ECO:0000256" key="2">
    <source>
        <dbReference type="ARBA" id="ARBA00022515"/>
    </source>
</evidence>
<keyword evidence="10 12" id="KW-0238">DNA-binding</keyword>
<dbReference type="InterPro" id="IPR050219">
    <property type="entry name" value="DnaG_primase"/>
</dbReference>
<dbReference type="PANTHER" id="PTHR30313:SF2">
    <property type="entry name" value="DNA PRIMASE"/>
    <property type="match status" value="1"/>
</dbReference>
<dbReference type="Pfam" id="PF08275">
    <property type="entry name" value="DNAG_N"/>
    <property type="match status" value="1"/>
</dbReference>
<dbReference type="PANTHER" id="PTHR30313">
    <property type="entry name" value="DNA PRIMASE"/>
    <property type="match status" value="1"/>
</dbReference>
<dbReference type="Pfam" id="PF01807">
    <property type="entry name" value="Zn_ribbon_DnaG"/>
    <property type="match status" value="1"/>
</dbReference>
<evidence type="ECO:0000256" key="9">
    <source>
        <dbReference type="ARBA" id="ARBA00022842"/>
    </source>
</evidence>
<comment type="cofactor">
    <cofactor evidence="12 13 14">
        <name>Zn(2+)</name>
        <dbReference type="ChEBI" id="CHEBI:29105"/>
    </cofactor>
    <text evidence="12 13 14">Binds 1 zinc ion per monomer.</text>
</comment>
<dbReference type="InterPro" id="IPR013264">
    <property type="entry name" value="DNAG_N"/>
</dbReference>
<evidence type="ECO:0000256" key="8">
    <source>
        <dbReference type="ARBA" id="ARBA00022833"/>
    </source>
</evidence>
<dbReference type="KEGG" id="aplt:ANPL_02170"/>
<keyword evidence="1 12" id="KW-0240">DNA-directed RNA polymerase</keyword>
<dbReference type="InterPro" id="IPR036977">
    <property type="entry name" value="DNA_primase_Znf_CHC2"/>
</dbReference>
<dbReference type="GO" id="GO:0000428">
    <property type="term" value="C:DNA-directed RNA polymerase complex"/>
    <property type="evidence" value="ECO:0007669"/>
    <property type="project" value="UniProtKB-KW"/>
</dbReference>
<dbReference type="InterPro" id="IPR006171">
    <property type="entry name" value="TOPRIM_dom"/>
</dbReference>
<dbReference type="GO" id="GO:1990077">
    <property type="term" value="C:primosome complex"/>
    <property type="evidence" value="ECO:0007669"/>
    <property type="project" value="UniProtKB-KW"/>
</dbReference>
<evidence type="ECO:0000256" key="6">
    <source>
        <dbReference type="ARBA" id="ARBA00022723"/>
    </source>
</evidence>
<keyword evidence="7 12" id="KW-0863">Zinc-finger</keyword>
<keyword evidence="11 12" id="KW-0804">Transcription</keyword>
<dbReference type="InterPro" id="IPR037068">
    <property type="entry name" value="DNA_primase_core_N_sf"/>
</dbReference>
<organism evidence="16 17">
    <name type="scientific">Anaplasma platys</name>
    <dbReference type="NCBI Taxonomy" id="949"/>
    <lineage>
        <taxon>Bacteria</taxon>
        <taxon>Pseudomonadati</taxon>
        <taxon>Pseudomonadota</taxon>
        <taxon>Alphaproteobacteria</taxon>
        <taxon>Rickettsiales</taxon>
        <taxon>Anaplasmataceae</taxon>
        <taxon>Anaplasma</taxon>
    </lineage>
</organism>
<dbReference type="SUPFAM" id="SSF56731">
    <property type="entry name" value="DNA primase core"/>
    <property type="match status" value="1"/>
</dbReference>
<keyword evidence="5 12" id="KW-0235">DNA replication</keyword>
<dbReference type="FunFam" id="3.90.580.10:FF:000001">
    <property type="entry name" value="DNA primase"/>
    <property type="match status" value="1"/>
</dbReference>
<proteinExistence type="inferred from homology"/>
<dbReference type="PROSITE" id="PS50880">
    <property type="entry name" value="TOPRIM"/>
    <property type="match status" value="1"/>
</dbReference>
<comment type="function">
    <text evidence="12 13">RNA polymerase that catalyzes the synthesis of short RNA molecules used as primers for DNA polymerase during DNA replication.</text>
</comment>
<dbReference type="GO" id="GO:0008270">
    <property type="term" value="F:zinc ion binding"/>
    <property type="evidence" value="ECO:0007669"/>
    <property type="project" value="UniProtKB-UniRule"/>
</dbReference>
<comment type="similarity">
    <text evidence="12 13">Belongs to the DnaG primase family.</text>
</comment>
<dbReference type="InterPro" id="IPR006295">
    <property type="entry name" value="DNA_primase_DnaG"/>
</dbReference>
<dbReference type="PIRSF" id="PIRSF002811">
    <property type="entry name" value="DnaG"/>
    <property type="match status" value="1"/>
</dbReference>
<keyword evidence="9" id="KW-0460">Magnesium</keyword>
<evidence type="ECO:0000256" key="1">
    <source>
        <dbReference type="ARBA" id="ARBA00022478"/>
    </source>
</evidence>
<evidence type="ECO:0000256" key="7">
    <source>
        <dbReference type="ARBA" id="ARBA00022771"/>
    </source>
</evidence>
<keyword evidence="17" id="KW-1185">Reference proteome</keyword>
<dbReference type="EMBL" id="CP046391">
    <property type="protein sequence ID" value="QJC27515.1"/>
    <property type="molecule type" value="Genomic_DNA"/>
</dbReference>
<dbReference type="Gene3D" id="3.40.1360.10">
    <property type="match status" value="1"/>
</dbReference>
<comment type="subunit">
    <text evidence="12">Monomer. Interacts with DnaB.</text>
</comment>
<dbReference type="SMART" id="SM00493">
    <property type="entry name" value="TOPRIM"/>
    <property type="match status" value="1"/>
</dbReference>
<evidence type="ECO:0000259" key="15">
    <source>
        <dbReference type="PROSITE" id="PS50880"/>
    </source>
</evidence>
<dbReference type="Gene3D" id="3.90.980.10">
    <property type="entry name" value="DNA primase, catalytic core, N-terminal domain"/>
    <property type="match status" value="1"/>
</dbReference>
<dbReference type="SMART" id="SM00400">
    <property type="entry name" value="ZnF_CHCC"/>
    <property type="match status" value="1"/>
</dbReference>
<accession>A0A858PY51</accession>
<evidence type="ECO:0000313" key="16">
    <source>
        <dbReference type="EMBL" id="QJC27515.1"/>
    </source>
</evidence>
<dbReference type="Pfam" id="PF13662">
    <property type="entry name" value="Toprim_4"/>
    <property type="match status" value="1"/>
</dbReference>
<evidence type="ECO:0000256" key="12">
    <source>
        <dbReference type="HAMAP-Rule" id="MF_00974"/>
    </source>
</evidence>
<keyword evidence="4 12" id="KW-0548">Nucleotidyltransferase</keyword>
<evidence type="ECO:0000256" key="4">
    <source>
        <dbReference type="ARBA" id="ARBA00022695"/>
    </source>
</evidence>
<dbReference type="Proteomes" id="UP000500930">
    <property type="component" value="Chromosome"/>
</dbReference>
<keyword evidence="2 12" id="KW-0639">Primosome</keyword>
<comment type="catalytic activity">
    <reaction evidence="12">
        <text>ssDNA + n NTP = ssDNA/pppN(pN)n-1 hybrid + (n-1) diphosphate.</text>
        <dbReference type="EC" id="2.7.7.101"/>
    </reaction>
</comment>
<dbReference type="EC" id="2.7.7.101" evidence="12"/>
<dbReference type="InterPro" id="IPR034151">
    <property type="entry name" value="TOPRIM_DnaG_bac"/>
</dbReference>
<protein>
    <recommendedName>
        <fullName evidence="12 13">DNA primase</fullName>
        <ecNumber evidence="12">2.7.7.101</ecNumber>
    </recommendedName>
</protein>
<dbReference type="GO" id="GO:0005737">
    <property type="term" value="C:cytoplasm"/>
    <property type="evidence" value="ECO:0007669"/>
    <property type="project" value="TreeGrafter"/>
</dbReference>
<dbReference type="SUPFAM" id="SSF57783">
    <property type="entry name" value="Zinc beta-ribbon"/>
    <property type="match status" value="1"/>
</dbReference>
<name>A0A858PY51_9RICK</name>
<dbReference type="InterPro" id="IPR030846">
    <property type="entry name" value="DnaG_bac"/>
</dbReference>
<keyword evidence="3 12" id="KW-0808">Transferase</keyword>
<dbReference type="GO" id="GO:0003899">
    <property type="term" value="F:DNA-directed RNA polymerase activity"/>
    <property type="evidence" value="ECO:0007669"/>
    <property type="project" value="UniProtKB-UniRule"/>
</dbReference>
<evidence type="ECO:0000256" key="10">
    <source>
        <dbReference type="ARBA" id="ARBA00023125"/>
    </source>
</evidence>